<evidence type="ECO:0000313" key="9">
    <source>
        <dbReference type="EMBL" id="CEP00620.1"/>
    </source>
</evidence>
<evidence type="ECO:0000313" key="12">
    <source>
        <dbReference type="Proteomes" id="UP000290189"/>
    </source>
</evidence>
<gene>
    <name evidence="6" type="primary">MED4</name>
    <name evidence="9" type="ORF">PBRA_001674</name>
    <name evidence="10" type="ORF">PLBR_LOCUS1103</name>
</gene>
<name>A0A0G4IZB0_PLABS</name>
<comment type="subcellular location">
    <subcellularLocation>
        <location evidence="1 6">Nucleus</location>
    </subcellularLocation>
</comment>
<keyword evidence="5 6" id="KW-0539">Nucleus</keyword>
<reference evidence="10 12" key="2">
    <citation type="submission" date="2018-03" db="EMBL/GenBank/DDBJ databases">
        <authorList>
            <person name="Fogelqvist J."/>
        </authorList>
    </citation>
    <scope>NUCLEOTIDE SEQUENCE [LARGE SCALE GENOMIC DNA]</scope>
</reference>
<comment type="similarity">
    <text evidence="2 6">Belongs to the Mediator complex subunit 4 family.</text>
</comment>
<dbReference type="EMBL" id="CDSF01000101">
    <property type="protein sequence ID" value="CEP00620.1"/>
    <property type="molecule type" value="Genomic_DNA"/>
</dbReference>
<evidence type="ECO:0000256" key="8">
    <source>
        <dbReference type="SAM" id="MobiDB-lite"/>
    </source>
</evidence>
<feature type="region of interest" description="Disordered" evidence="8">
    <location>
        <begin position="186"/>
        <end position="219"/>
    </location>
</feature>
<geneLocation type="mitochondrion" evidence="10"/>
<sequence>MSHLQCHLDDFLQRAQWLMESIASGNVPSIQAMTKQVLKKHAYIQDIGSQLIRLYEVEENIARVRKEIEKVDAKIIGFANEVNALENKMYDLAVDPHAVKNVDGVQRKESVSVHDLLVFAERLALVSAAPADFIERNGMSICRPPAPLEDLMSASRLHLSLEDMLQQVTEGAAEEHEGPVTVSEATAVPSAAGDRDELFTDEVPEDWDENASDFDPDEIARSWGEAAQRLWANDDRSTSRNT</sequence>
<dbReference type="GO" id="GO:0003712">
    <property type="term" value="F:transcription coregulator activity"/>
    <property type="evidence" value="ECO:0007669"/>
    <property type="project" value="InterPro"/>
</dbReference>
<dbReference type="InterPro" id="IPR019258">
    <property type="entry name" value="Mediator_Med4"/>
</dbReference>
<evidence type="ECO:0000256" key="5">
    <source>
        <dbReference type="ARBA" id="ARBA00023242"/>
    </source>
</evidence>
<dbReference type="PANTHER" id="PTHR13208:SF2">
    <property type="entry name" value="MEDIATOR OF RNA POLYMERASE II TRANSCRIPTION SUBUNIT 4"/>
    <property type="match status" value="1"/>
</dbReference>
<comment type="function">
    <text evidence="6">Component of the Mediator complex, a coactivator involved in the regulated transcription of nearly all RNA polymerase II-dependent genes. Mediator functions as a bridge to convey information from gene-specific regulatory proteins to the basal RNA polymerase II transcription machinery. Mediator is recruited to promoters by direct interactions with regulatory proteins and serves as a scaffold for the assembly of a functional preinitiation complex with RNA polymerase II and the general transcription factors.</text>
</comment>
<feature type="compositionally biased region" description="Acidic residues" evidence="8">
    <location>
        <begin position="199"/>
        <end position="217"/>
    </location>
</feature>
<evidence type="ECO:0000256" key="3">
    <source>
        <dbReference type="ARBA" id="ARBA00023015"/>
    </source>
</evidence>
<feature type="coiled-coil region" evidence="7">
    <location>
        <begin position="54"/>
        <end position="88"/>
    </location>
</feature>
<keyword evidence="10" id="KW-0496">Mitochondrion</keyword>
<keyword evidence="11" id="KW-1185">Reference proteome</keyword>
<proteinExistence type="inferred from homology"/>
<evidence type="ECO:0000313" key="10">
    <source>
        <dbReference type="EMBL" id="SPQ93888.1"/>
    </source>
</evidence>
<comment type="subunit">
    <text evidence="6">Component of the Mediator complex.</text>
</comment>
<evidence type="ECO:0000256" key="7">
    <source>
        <dbReference type="SAM" id="Coils"/>
    </source>
</evidence>
<keyword evidence="7" id="KW-0175">Coiled coil</keyword>
<evidence type="ECO:0000256" key="1">
    <source>
        <dbReference type="ARBA" id="ARBA00004123"/>
    </source>
</evidence>
<dbReference type="Proteomes" id="UP000290189">
    <property type="component" value="Unassembled WGS sequence"/>
</dbReference>
<accession>A0A0G4IZB0</accession>
<organism evidence="9 11">
    <name type="scientific">Plasmodiophora brassicae</name>
    <name type="common">Clubroot disease agent</name>
    <dbReference type="NCBI Taxonomy" id="37360"/>
    <lineage>
        <taxon>Eukaryota</taxon>
        <taxon>Sar</taxon>
        <taxon>Rhizaria</taxon>
        <taxon>Endomyxa</taxon>
        <taxon>Phytomyxea</taxon>
        <taxon>Plasmodiophorida</taxon>
        <taxon>Plasmodiophoridae</taxon>
        <taxon>Plasmodiophora</taxon>
    </lineage>
</organism>
<dbReference type="AlphaFoldDB" id="A0A0G4IZB0"/>
<evidence type="ECO:0000313" key="11">
    <source>
        <dbReference type="Proteomes" id="UP000039324"/>
    </source>
</evidence>
<dbReference type="Pfam" id="PF10018">
    <property type="entry name" value="Med4"/>
    <property type="match status" value="1"/>
</dbReference>
<dbReference type="PANTHER" id="PTHR13208">
    <property type="entry name" value="MEDIATOR OF RNA POLYMERASE II TRANSCRIPTION SUBUNIT 4"/>
    <property type="match status" value="1"/>
</dbReference>
<keyword evidence="3 6" id="KW-0805">Transcription regulation</keyword>
<keyword evidence="6" id="KW-0010">Activator</keyword>
<evidence type="ECO:0000256" key="6">
    <source>
        <dbReference type="RuleBase" id="RU364141"/>
    </source>
</evidence>
<dbReference type="GO" id="GO:0070847">
    <property type="term" value="C:core mediator complex"/>
    <property type="evidence" value="ECO:0007669"/>
    <property type="project" value="TreeGrafter"/>
</dbReference>
<dbReference type="GO" id="GO:0016592">
    <property type="term" value="C:mediator complex"/>
    <property type="evidence" value="ECO:0007669"/>
    <property type="project" value="InterPro"/>
</dbReference>
<reference evidence="9 11" key="1">
    <citation type="submission" date="2015-02" db="EMBL/GenBank/DDBJ databases">
        <authorList>
            <person name="Chooi Y.-H."/>
        </authorList>
    </citation>
    <scope>NUCLEOTIDE SEQUENCE [LARGE SCALE GENOMIC DNA]</scope>
    <source>
        <strain evidence="9">E3</strain>
    </source>
</reference>
<evidence type="ECO:0000256" key="4">
    <source>
        <dbReference type="ARBA" id="ARBA00023163"/>
    </source>
</evidence>
<keyword evidence="4 6" id="KW-0804">Transcription</keyword>
<evidence type="ECO:0000256" key="2">
    <source>
        <dbReference type="ARBA" id="ARBA00009626"/>
    </source>
</evidence>
<dbReference type="Proteomes" id="UP000039324">
    <property type="component" value="Unassembled WGS sequence"/>
</dbReference>
<dbReference type="EMBL" id="OVEO01000002">
    <property type="protein sequence ID" value="SPQ93888.1"/>
    <property type="molecule type" value="Genomic_DNA"/>
</dbReference>
<dbReference type="GO" id="GO:0006357">
    <property type="term" value="P:regulation of transcription by RNA polymerase II"/>
    <property type="evidence" value="ECO:0007669"/>
    <property type="project" value="InterPro"/>
</dbReference>
<protein>
    <recommendedName>
        <fullName evidence="6">Mediator of RNA polymerase II transcription subunit 4</fullName>
    </recommendedName>
    <alternativeName>
        <fullName evidence="6">Mediator complex subunit 4</fullName>
    </alternativeName>
</protein>